<sequence length="106" mass="12367">MPIKLLPLCACTISCLQKAENPRVNETTKYFIASATIIHQLLTWTDMIYCTVGVCNSIKNWGFLNKSIRFLMLNFYCSFCQFGTTFDHRTEDICILFLESRFYIEL</sequence>
<evidence type="ECO:0000313" key="2">
    <source>
        <dbReference type="Proteomes" id="UP001162480"/>
    </source>
</evidence>
<name>A0AA36BNL1_OCTVU</name>
<proteinExistence type="predicted"/>
<dbReference type="Proteomes" id="UP001162480">
    <property type="component" value="Chromosome 20"/>
</dbReference>
<organism evidence="1 2">
    <name type="scientific">Octopus vulgaris</name>
    <name type="common">Common octopus</name>
    <dbReference type="NCBI Taxonomy" id="6645"/>
    <lineage>
        <taxon>Eukaryota</taxon>
        <taxon>Metazoa</taxon>
        <taxon>Spiralia</taxon>
        <taxon>Lophotrochozoa</taxon>
        <taxon>Mollusca</taxon>
        <taxon>Cephalopoda</taxon>
        <taxon>Coleoidea</taxon>
        <taxon>Octopodiformes</taxon>
        <taxon>Octopoda</taxon>
        <taxon>Incirrata</taxon>
        <taxon>Octopodidae</taxon>
        <taxon>Octopus</taxon>
    </lineage>
</organism>
<reference evidence="1" key="1">
    <citation type="submission" date="2023-08" db="EMBL/GenBank/DDBJ databases">
        <authorList>
            <person name="Alioto T."/>
            <person name="Alioto T."/>
            <person name="Gomez Garrido J."/>
        </authorList>
    </citation>
    <scope>NUCLEOTIDE SEQUENCE</scope>
</reference>
<protein>
    <submittedName>
        <fullName evidence="1">Uncharacterized protein</fullName>
    </submittedName>
</protein>
<gene>
    <name evidence="1" type="ORF">OCTVUL_1B012920</name>
</gene>
<keyword evidence="2" id="KW-1185">Reference proteome</keyword>
<dbReference type="AlphaFoldDB" id="A0AA36BNL1"/>
<evidence type="ECO:0000313" key="1">
    <source>
        <dbReference type="EMBL" id="CAI9737655.1"/>
    </source>
</evidence>
<accession>A0AA36BNL1</accession>
<dbReference type="EMBL" id="OX597833">
    <property type="protein sequence ID" value="CAI9737655.1"/>
    <property type="molecule type" value="Genomic_DNA"/>
</dbReference>